<dbReference type="Gene3D" id="1.20.1250.20">
    <property type="entry name" value="MFS general substrate transporter like domains"/>
    <property type="match status" value="1"/>
</dbReference>
<feature type="transmembrane region" description="Helical" evidence="6">
    <location>
        <begin position="591"/>
        <end position="613"/>
    </location>
</feature>
<dbReference type="Pfam" id="PF07690">
    <property type="entry name" value="MFS_1"/>
    <property type="match status" value="1"/>
</dbReference>
<evidence type="ECO:0000313" key="8">
    <source>
        <dbReference type="Proteomes" id="UP000054007"/>
    </source>
</evidence>
<feature type="transmembrane region" description="Helical" evidence="6">
    <location>
        <begin position="184"/>
        <end position="209"/>
    </location>
</feature>
<dbReference type="OrthoDB" id="3026777at2759"/>
<dbReference type="InterPro" id="IPR036259">
    <property type="entry name" value="MFS_trans_sf"/>
</dbReference>
<evidence type="ECO:0000256" key="5">
    <source>
        <dbReference type="SAM" id="MobiDB-lite"/>
    </source>
</evidence>
<dbReference type="PANTHER" id="PTHR23507">
    <property type="entry name" value="ZGC:174356"/>
    <property type="match status" value="1"/>
</dbReference>
<evidence type="ECO:0000256" key="1">
    <source>
        <dbReference type="ARBA" id="ARBA00004141"/>
    </source>
</evidence>
<dbReference type="Proteomes" id="UP000054007">
    <property type="component" value="Unassembled WGS sequence"/>
</dbReference>
<dbReference type="EMBL" id="KN880650">
    <property type="protein sequence ID" value="KIY64181.1"/>
    <property type="molecule type" value="Genomic_DNA"/>
</dbReference>
<dbReference type="GO" id="GO:0022857">
    <property type="term" value="F:transmembrane transporter activity"/>
    <property type="evidence" value="ECO:0007669"/>
    <property type="project" value="InterPro"/>
</dbReference>
<accession>A0A0D7B3U3</accession>
<feature type="region of interest" description="Disordered" evidence="5">
    <location>
        <begin position="626"/>
        <end position="662"/>
    </location>
</feature>
<keyword evidence="2 6" id="KW-0812">Transmembrane</keyword>
<reference evidence="7 8" key="1">
    <citation type="journal article" date="2015" name="Fungal Genet. Biol.">
        <title>Evolution of novel wood decay mechanisms in Agaricales revealed by the genome sequences of Fistulina hepatica and Cylindrobasidium torrendii.</title>
        <authorList>
            <person name="Floudas D."/>
            <person name="Held B.W."/>
            <person name="Riley R."/>
            <person name="Nagy L.G."/>
            <person name="Koehler G."/>
            <person name="Ransdell A.S."/>
            <person name="Younus H."/>
            <person name="Chow J."/>
            <person name="Chiniquy J."/>
            <person name="Lipzen A."/>
            <person name="Tritt A."/>
            <person name="Sun H."/>
            <person name="Haridas S."/>
            <person name="LaButti K."/>
            <person name="Ohm R.A."/>
            <person name="Kues U."/>
            <person name="Blanchette R.A."/>
            <person name="Grigoriev I.V."/>
            <person name="Minto R.E."/>
            <person name="Hibbett D.S."/>
        </authorList>
    </citation>
    <scope>NUCLEOTIDE SEQUENCE [LARGE SCALE GENOMIC DNA]</scope>
    <source>
        <strain evidence="7 8">FP15055 ss-10</strain>
    </source>
</reference>
<feature type="transmembrane region" description="Helical" evidence="6">
    <location>
        <begin position="556"/>
        <end position="579"/>
    </location>
</feature>
<dbReference type="AlphaFoldDB" id="A0A0D7B3U3"/>
<feature type="transmembrane region" description="Helical" evidence="6">
    <location>
        <begin position="366"/>
        <end position="389"/>
    </location>
</feature>
<evidence type="ECO:0008006" key="9">
    <source>
        <dbReference type="Google" id="ProtNLM"/>
    </source>
</evidence>
<comment type="subcellular location">
    <subcellularLocation>
        <location evidence="1">Membrane</location>
        <topology evidence="1">Multi-pass membrane protein</topology>
    </subcellularLocation>
</comment>
<evidence type="ECO:0000256" key="3">
    <source>
        <dbReference type="ARBA" id="ARBA00022989"/>
    </source>
</evidence>
<feature type="region of interest" description="Disordered" evidence="5">
    <location>
        <begin position="305"/>
        <end position="326"/>
    </location>
</feature>
<dbReference type="PANTHER" id="PTHR23507:SF1">
    <property type="entry name" value="FI18259P1-RELATED"/>
    <property type="match status" value="1"/>
</dbReference>
<feature type="compositionally biased region" description="Low complexity" evidence="5">
    <location>
        <begin position="645"/>
        <end position="662"/>
    </location>
</feature>
<organism evidence="7 8">
    <name type="scientific">Cylindrobasidium torrendii FP15055 ss-10</name>
    <dbReference type="NCBI Taxonomy" id="1314674"/>
    <lineage>
        <taxon>Eukaryota</taxon>
        <taxon>Fungi</taxon>
        <taxon>Dikarya</taxon>
        <taxon>Basidiomycota</taxon>
        <taxon>Agaricomycotina</taxon>
        <taxon>Agaricomycetes</taxon>
        <taxon>Agaricomycetidae</taxon>
        <taxon>Agaricales</taxon>
        <taxon>Marasmiineae</taxon>
        <taxon>Physalacriaceae</taxon>
        <taxon>Cylindrobasidium</taxon>
    </lineage>
</organism>
<dbReference type="InterPro" id="IPR011701">
    <property type="entry name" value="MFS"/>
</dbReference>
<sequence length="662" mass="70354">MHIPSETDPLIGPARRSKPFYRARPLWIVPFAITAALVRGMTAAPRIEVFTQLACAQIHPHPYNHTVSATSADSLSFHGAPSAPNLPPLWISLEEGEEDPRHLPSRQCMNDPAVQGYAARLQTTMITTMGLLSVLSTGWWGHFGERFGRTKVLAIATLGLFLTDMTFILVSTPGSPLASHGHKLLLISPIIEGSLGGWSTLQSVTNAYISDCTSSGSRASVFSRFAGVFFFGFSMGPALAGWLIRNKIGLAPDAETSVAPVFYIACLCSFLNVLFTLFVVPESLSADKRAAAQASYRVQHSAKGKGRALSGSAPLADNEGASTQEERDEAYADVGVIRTFLSPMALFYPVKLTDASTNKTARDWSLTFMGMGLFATTLATGIFQIKYLYADHVYSLGAEKLSYYISFMGGSRAVFMLALLPLFISTFKPKSKNAGKSTPGKPTKAHLGREIGFDLLVSRLSVMIDIISNVLVVMTPSPTYKVHQLFTDSVSSSASAPTPASSHSLALFVMASGLGCMGSGVIPAVQSLALLIVQARTLVSGGEVTQGKGGEGVGKIFGAFAVLQATGQMILGPMMFGLIYSSTVATYPKAVFAVAACVLVFGLVCLLLAQSPLQTFKKAKRRLADEEEAARGRSRVSKDVWNIDSAPSSSGSSGSSAGPSSL</sequence>
<evidence type="ECO:0000313" key="7">
    <source>
        <dbReference type="EMBL" id="KIY64181.1"/>
    </source>
</evidence>
<feature type="transmembrane region" description="Helical" evidence="6">
    <location>
        <begin position="221"/>
        <end position="240"/>
    </location>
</feature>
<keyword evidence="3 6" id="KW-1133">Transmembrane helix</keyword>
<evidence type="ECO:0000256" key="2">
    <source>
        <dbReference type="ARBA" id="ARBA00022692"/>
    </source>
</evidence>
<feature type="transmembrane region" description="Helical" evidence="6">
    <location>
        <begin position="119"/>
        <end position="140"/>
    </location>
</feature>
<evidence type="ECO:0000256" key="4">
    <source>
        <dbReference type="ARBA" id="ARBA00023136"/>
    </source>
</evidence>
<keyword evidence="8" id="KW-1185">Reference proteome</keyword>
<protein>
    <recommendedName>
        <fullName evidence="9">MFS general substrate transporter</fullName>
    </recommendedName>
</protein>
<feature type="transmembrane region" description="Helical" evidence="6">
    <location>
        <begin position="401"/>
        <end position="424"/>
    </location>
</feature>
<feature type="transmembrane region" description="Helical" evidence="6">
    <location>
        <begin position="260"/>
        <end position="280"/>
    </location>
</feature>
<feature type="transmembrane region" description="Helical" evidence="6">
    <location>
        <begin position="152"/>
        <end position="172"/>
    </location>
</feature>
<dbReference type="GO" id="GO:0016020">
    <property type="term" value="C:membrane"/>
    <property type="evidence" value="ECO:0007669"/>
    <property type="project" value="UniProtKB-SubCell"/>
</dbReference>
<gene>
    <name evidence="7" type="ORF">CYLTODRAFT_358854</name>
</gene>
<evidence type="ECO:0000256" key="6">
    <source>
        <dbReference type="SAM" id="Phobius"/>
    </source>
</evidence>
<name>A0A0D7B3U3_9AGAR</name>
<keyword evidence="4 6" id="KW-0472">Membrane</keyword>
<feature type="transmembrane region" description="Helical" evidence="6">
    <location>
        <begin position="25"/>
        <end position="44"/>
    </location>
</feature>
<proteinExistence type="predicted"/>
<dbReference type="SUPFAM" id="SSF103473">
    <property type="entry name" value="MFS general substrate transporter"/>
    <property type="match status" value="1"/>
</dbReference>